<reference evidence="11" key="1">
    <citation type="submission" date="2021-07" db="EMBL/GenBank/DDBJ databases">
        <authorList>
            <person name="Durling M."/>
        </authorList>
    </citation>
    <scope>NUCLEOTIDE SEQUENCE</scope>
</reference>
<keyword evidence="9" id="KW-0325">Glycoprotein</keyword>
<gene>
    <name evidence="11" type="ORF">HYALB_00000252</name>
</gene>
<keyword evidence="8 10" id="KW-0472">Membrane</keyword>
<feature type="transmembrane region" description="Helical" evidence="10">
    <location>
        <begin position="170"/>
        <end position="189"/>
    </location>
</feature>
<dbReference type="GO" id="GO:0043332">
    <property type="term" value="C:mating projection tip"/>
    <property type="evidence" value="ECO:0007669"/>
    <property type="project" value="UniProtKB-UniRule"/>
</dbReference>
<feature type="transmembrane region" description="Helical" evidence="10">
    <location>
        <begin position="140"/>
        <end position="163"/>
    </location>
</feature>
<dbReference type="OrthoDB" id="5356111at2759"/>
<dbReference type="GO" id="GO:0032220">
    <property type="term" value="P:plasma membrane fusion involved in cytogamy"/>
    <property type="evidence" value="ECO:0007669"/>
    <property type="project" value="TreeGrafter"/>
</dbReference>
<keyword evidence="12" id="KW-1185">Reference proteome</keyword>
<evidence type="ECO:0000256" key="2">
    <source>
        <dbReference type="ARBA" id="ARBA00004651"/>
    </source>
</evidence>
<evidence type="ECO:0000256" key="3">
    <source>
        <dbReference type="ARBA" id="ARBA00010780"/>
    </source>
</evidence>
<comment type="subcellular location">
    <subcellularLocation>
        <location evidence="2 10">Cell membrane</location>
        <topology evidence="2 10">Multi-pass membrane protein</topology>
    </subcellularLocation>
</comment>
<dbReference type="Proteomes" id="UP000701801">
    <property type="component" value="Unassembled WGS sequence"/>
</dbReference>
<evidence type="ECO:0000256" key="6">
    <source>
        <dbReference type="ARBA" id="ARBA00022971"/>
    </source>
</evidence>
<evidence type="ECO:0000256" key="4">
    <source>
        <dbReference type="ARBA" id="ARBA00022475"/>
    </source>
</evidence>
<feature type="transmembrane region" description="Helical" evidence="10">
    <location>
        <begin position="626"/>
        <end position="649"/>
    </location>
</feature>
<organism evidence="11 12">
    <name type="scientific">Hymenoscyphus albidus</name>
    <dbReference type="NCBI Taxonomy" id="595503"/>
    <lineage>
        <taxon>Eukaryota</taxon>
        <taxon>Fungi</taxon>
        <taxon>Dikarya</taxon>
        <taxon>Ascomycota</taxon>
        <taxon>Pezizomycotina</taxon>
        <taxon>Leotiomycetes</taxon>
        <taxon>Helotiales</taxon>
        <taxon>Helotiaceae</taxon>
        <taxon>Hymenoscyphus</taxon>
    </lineage>
</organism>
<dbReference type="PANTHER" id="PTHR31030">
    <property type="entry name" value="PLASMA MEMBRANE FUSION PROTEIN PRM1"/>
    <property type="match status" value="1"/>
</dbReference>
<keyword evidence="6 10" id="KW-0184">Conjugation</keyword>
<dbReference type="InterPro" id="IPR026777">
    <property type="entry name" value="PRM1"/>
</dbReference>
<keyword evidence="7 10" id="KW-1133">Transmembrane helix</keyword>
<evidence type="ECO:0000256" key="8">
    <source>
        <dbReference type="ARBA" id="ARBA00023136"/>
    </source>
</evidence>
<comment type="similarity">
    <text evidence="3 10">Belongs to the PRM1 family.</text>
</comment>
<name>A0A9N9LVC9_9HELO</name>
<accession>A0A9N9LVC9</accession>
<keyword evidence="5 10" id="KW-0812">Transmembrane</keyword>
<protein>
    <recommendedName>
        <fullName evidence="10">Plasma membrane fusion protein PRM1</fullName>
    </recommendedName>
</protein>
<evidence type="ECO:0000256" key="1">
    <source>
        <dbReference type="ARBA" id="ARBA00002512"/>
    </source>
</evidence>
<comment type="function">
    <text evidence="1 10">Involved in cell fusion during mating by stabilizing the plasma membrane fusion event.</text>
</comment>
<feature type="transmembrane region" description="Helical" evidence="10">
    <location>
        <begin position="71"/>
        <end position="90"/>
    </location>
</feature>
<dbReference type="PANTHER" id="PTHR31030:SF1">
    <property type="entry name" value="PLASMA MEMBRANE FUSION PROTEIN PRM1"/>
    <property type="match status" value="1"/>
</dbReference>
<evidence type="ECO:0000256" key="9">
    <source>
        <dbReference type="ARBA" id="ARBA00023180"/>
    </source>
</evidence>
<sequence length="735" mass="79960">MSPLAGLRQKLASHTEMSSARKQNTVLAVPGTLNAGNYEMDEYSDRGVAAPHTAPGYTPYLGLRARLSQVWINRWTVLLLLIVARLLLAIKDINHSIDSAKTEALSACTSVEKAGSSMASMPHYLSRGVNALAADGITRAVSGLMSMVLLTVTGVEEIILFWINMMTSTYVCLITLVIGGSAHVALNMIEKVGDFMKKSIEGLTGDLAKDAGKFQDNLNGFLDKLSVPAGLFGGSKTPPKIDLSSGIAKLNDIKIDTSKMNAELDKLNASIPDFKEVHEFTDKMIRLPFEEIKKLINESLPAYKFDHSVFPVAQKKALSFCSGNSKINDFFTHLFEVIQKAKIVFLVILILAAVLVCIPMAWMEIQRWRRMQQHAQLVNQNSFDTIDVVHIASRPFTSRVGIKISGKFKNPKKQLLMRWFVAYATSLPALFLLSLGIAGLFSCLCQYIVLKAVEKEVPAIADQVGDFADDVVFALNNASTDWAVESNKVIASTGSKVNEDLFGWVKTSTKSVNDTLNVFTDKMTEALNVTFGGTVLYDPVKELMNCLIGLKIAGIEKGLTWVHDHAHIDFPEFRPDVFSLGAIASRTNSTADDSFLAAPGDVAGDGITNAVVKISNKLQEGLKTEAFISLALIGLWVFIVLIGLTRVLIAMMGRDKTRAEGGAVGYGEDTVPLSPKYTRNNPSAAVFPRFGRESEESDGVQNEKLGVVGGGMGVPGMVGGHERSSSYGYVMDEKR</sequence>
<comment type="caution">
    <text evidence="10">Lacks conserved residue(s) required for the propagation of feature annotation.</text>
</comment>
<feature type="transmembrane region" description="Helical" evidence="10">
    <location>
        <begin position="419"/>
        <end position="441"/>
    </location>
</feature>
<dbReference type="EMBL" id="CAJVRM010000296">
    <property type="protein sequence ID" value="CAG8979119.1"/>
    <property type="molecule type" value="Genomic_DNA"/>
</dbReference>
<evidence type="ECO:0000313" key="12">
    <source>
        <dbReference type="Proteomes" id="UP000701801"/>
    </source>
</evidence>
<evidence type="ECO:0000313" key="11">
    <source>
        <dbReference type="EMBL" id="CAG8979119.1"/>
    </source>
</evidence>
<feature type="transmembrane region" description="Helical" evidence="10">
    <location>
        <begin position="343"/>
        <end position="362"/>
    </location>
</feature>
<dbReference type="AlphaFoldDB" id="A0A9N9LVC9"/>
<keyword evidence="4 10" id="KW-1003">Cell membrane</keyword>
<evidence type="ECO:0000256" key="7">
    <source>
        <dbReference type="ARBA" id="ARBA00022989"/>
    </source>
</evidence>
<dbReference type="GO" id="GO:0005886">
    <property type="term" value="C:plasma membrane"/>
    <property type="evidence" value="ECO:0007669"/>
    <property type="project" value="UniProtKB-SubCell"/>
</dbReference>
<comment type="caution">
    <text evidence="11">The sequence shown here is derived from an EMBL/GenBank/DDBJ whole genome shotgun (WGS) entry which is preliminary data.</text>
</comment>
<proteinExistence type="inferred from homology"/>
<evidence type="ECO:0000256" key="5">
    <source>
        <dbReference type="ARBA" id="ARBA00022692"/>
    </source>
</evidence>
<evidence type="ECO:0000256" key="10">
    <source>
        <dbReference type="RuleBase" id="RU366035"/>
    </source>
</evidence>